<evidence type="ECO:0000313" key="1">
    <source>
        <dbReference type="EMBL" id="CAI9115387.1"/>
    </source>
</evidence>
<keyword evidence="2" id="KW-1185">Reference proteome</keyword>
<sequence length="158" mass="18342">MKKIQHQHPCQGLIKDTLVLCVMFVCWNLQMLTTHFVSTEVTKNITKYMITKLGVNEEDVKESYLHLYKCCLTVLLASASNYPSMRTCGLVDYDDDDEFNPPPRENLDKSTEDDEEIAESFLLKRKLASKDEPERKKLCWQPKLSKPNELYLLHCAQP</sequence>
<evidence type="ECO:0000313" key="2">
    <source>
        <dbReference type="Proteomes" id="UP001161247"/>
    </source>
</evidence>
<name>A0AAV1E6W1_OLDCO</name>
<protein>
    <submittedName>
        <fullName evidence="1">OLC1v1016287C2</fullName>
    </submittedName>
</protein>
<reference evidence="1" key="1">
    <citation type="submission" date="2023-03" db="EMBL/GenBank/DDBJ databases">
        <authorList>
            <person name="Julca I."/>
        </authorList>
    </citation>
    <scope>NUCLEOTIDE SEQUENCE</scope>
</reference>
<accession>A0AAV1E6W1</accession>
<dbReference type="Proteomes" id="UP001161247">
    <property type="component" value="Chromosome 8"/>
</dbReference>
<proteinExistence type="predicted"/>
<organism evidence="1 2">
    <name type="scientific">Oldenlandia corymbosa var. corymbosa</name>
    <dbReference type="NCBI Taxonomy" id="529605"/>
    <lineage>
        <taxon>Eukaryota</taxon>
        <taxon>Viridiplantae</taxon>
        <taxon>Streptophyta</taxon>
        <taxon>Embryophyta</taxon>
        <taxon>Tracheophyta</taxon>
        <taxon>Spermatophyta</taxon>
        <taxon>Magnoliopsida</taxon>
        <taxon>eudicotyledons</taxon>
        <taxon>Gunneridae</taxon>
        <taxon>Pentapetalae</taxon>
        <taxon>asterids</taxon>
        <taxon>lamiids</taxon>
        <taxon>Gentianales</taxon>
        <taxon>Rubiaceae</taxon>
        <taxon>Rubioideae</taxon>
        <taxon>Spermacoceae</taxon>
        <taxon>Hedyotis-Oldenlandia complex</taxon>
        <taxon>Oldenlandia</taxon>
    </lineage>
</organism>
<gene>
    <name evidence="1" type="ORF">OLC1_LOCUS21925</name>
</gene>
<dbReference type="EMBL" id="OX459125">
    <property type="protein sequence ID" value="CAI9115387.1"/>
    <property type="molecule type" value="Genomic_DNA"/>
</dbReference>
<dbReference type="AlphaFoldDB" id="A0AAV1E6W1"/>